<evidence type="ECO:0000313" key="13">
    <source>
        <dbReference type="EMBL" id="GGA09169.1"/>
    </source>
</evidence>
<feature type="region of interest" description="Disordered" evidence="9">
    <location>
        <begin position="587"/>
        <end position="613"/>
    </location>
</feature>
<keyword evidence="5 10" id="KW-0812">Transmembrane</keyword>
<name>A0ABQ1FFA7_9SPHN</name>
<feature type="transmembrane region" description="Helical" evidence="10">
    <location>
        <begin position="151"/>
        <end position="174"/>
    </location>
</feature>
<evidence type="ECO:0000256" key="6">
    <source>
        <dbReference type="ARBA" id="ARBA00022989"/>
    </source>
</evidence>
<feature type="transmembrane region" description="Helical" evidence="10">
    <location>
        <begin position="302"/>
        <end position="324"/>
    </location>
</feature>
<organism evidence="13 14">
    <name type="scientific">Blastomonas marina</name>
    <dbReference type="NCBI Taxonomy" id="1867408"/>
    <lineage>
        <taxon>Bacteria</taxon>
        <taxon>Pseudomonadati</taxon>
        <taxon>Pseudomonadota</taxon>
        <taxon>Alphaproteobacteria</taxon>
        <taxon>Sphingomonadales</taxon>
        <taxon>Sphingomonadaceae</taxon>
        <taxon>Blastomonas</taxon>
    </lineage>
</organism>
<feature type="transmembrane region" description="Helical" evidence="10">
    <location>
        <begin position="31"/>
        <end position="49"/>
    </location>
</feature>
<evidence type="ECO:0000256" key="3">
    <source>
        <dbReference type="ARBA" id="ARBA00022449"/>
    </source>
</evidence>
<dbReference type="RefSeq" id="WP_188642507.1">
    <property type="nucleotide sequence ID" value="NZ_BMID01000001.1"/>
</dbReference>
<dbReference type="InterPro" id="IPR038770">
    <property type="entry name" value="Na+/solute_symporter_sf"/>
</dbReference>
<protein>
    <submittedName>
        <fullName evidence="13">Sodium/hydrogen exchanger</fullName>
    </submittedName>
</protein>
<keyword evidence="14" id="KW-1185">Reference proteome</keyword>
<dbReference type="InterPro" id="IPR003148">
    <property type="entry name" value="RCK_N"/>
</dbReference>
<evidence type="ECO:0000313" key="14">
    <source>
        <dbReference type="Proteomes" id="UP000603317"/>
    </source>
</evidence>
<evidence type="ECO:0000256" key="8">
    <source>
        <dbReference type="ARBA" id="ARBA00023136"/>
    </source>
</evidence>
<sequence>MHLDTLMVKIALIGVLGLAAQWIAWRTGRPAIVFLLLSGIVVGPVLGFLDPEADFGELQEPIIKLAVAVILFEGGLSLRFRDLIHAAGAVKRLIFLGVPLGFMFCTLAVRYGVGLSWELSMLFGGILVVTGPTVIGPLLRELNLPRRTGDALKWEAIINDPIGALLAIGIFAWLTYEGIEIDPVNIGVDVLVATGIAGLIGFACGWALTWLFPRGYVPEYLKAPLLLVTVIGSFVAADLVMHESGLVTVTVMGMVMANKPTFSTQALRRFKEDLVVLLISGVFIILSATLNWEVVSRVQWEFVIYLALLMFVARPATVLTALLFSDVPWRERLFIAWIAPRGIVAVAITGLFAIRLEQRGVPGAELLVPLAFATAIATIVAHGFTAKWWAHRLGIDQGRAEGLMLIGVNGFSLALAKALKNSDIKVEVVDSSKFALRAAKKLEVPTHHGDMLDDDWRHHLPLANFNTVIAMTETDAFNALVCSELGPELGYDKVAQAGPDQRTGMTTARGNVIFQEQPSVYDLLVRVGEGWEFSRTRMSEQFKMKDLREYLGDQGMPFAVIRADKSLELFTSITQPTVGEGDVVLSFTAPDTAEERKEKRDAEREKKDAKEKA</sequence>
<evidence type="ECO:0000256" key="7">
    <source>
        <dbReference type="ARBA" id="ARBA00023065"/>
    </source>
</evidence>
<dbReference type="PANTHER" id="PTHR32507">
    <property type="entry name" value="NA(+)/H(+) ANTIPORTER 1"/>
    <property type="match status" value="1"/>
</dbReference>
<evidence type="ECO:0000256" key="2">
    <source>
        <dbReference type="ARBA" id="ARBA00022448"/>
    </source>
</evidence>
<evidence type="ECO:0000259" key="12">
    <source>
        <dbReference type="Pfam" id="PF02254"/>
    </source>
</evidence>
<keyword evidence="6 10" id="KW-1133">Transmembrane helix</keyword>
<feature type="transmembrane region" description="Helical" evidence="10">
    <location>
        <begin position="333"/>
        <end position="354"/>
    </location>
</feature>
<accession>A0ABQ1FFA7</accession>
<keyword evidence="2" id="KW-0813">Transport</keyword>
<dbReference type="PANTHER" id="PTHR32507:SF0">
    <property type="entry name" value="NA(+)_H(+) ANTIPORTER 2-RELATED"/>
    <property type="match status" value="1"/>
</dbReference>
<dbReference type="Proteomes" id="UP000603317">
    <property type="component" value="Unassembled WGS sequence"/>
</dbReference>
<evidence type="ECO:0000259" key="11">
    <source>
        <dbReference type="Pfam" id="PF00999"/>
    </source>
</evidence>
<proteinExistence type="predicted"/>
<dbReference type="InterPro" id="IPR006153">
    <property type="entry name" value="Cation/H_exchanger_TM"/>
</dbReference>
<keyword evidence="3" id="KW-0050">Antiport</keyword>
<dbReference type="SUPFAM" id="SSF51735">
    <property type="entry name" value="NAD(P)-binding Rossmann-fold domains"/>
    <property type="match status" value="1"/>
</dbReference>
<reference evidence="14" key="1">
    <citation type="journal article" date="2019" name="Int. J. Syst. Evol. Microbiol.">
        <title>The Global Catalogue of Microorganisms (GCM) 10K type strain sequencing project: providing services to taxonomists for standard genome sequencing and annotation.</title>
        <authorList>
            <consortium name="The Broad Institute Genomics Platform"/>
            <consortium name="The Broad Institute Genome Sequencing Center for Infectious Disease"/>
            <person name="Wu L."/>
            <person name="Ma J."/>
        </authorList>
    </citation>
    <scope>NUCLEOTIDE SEQUENCE [LARGE SCALE GENOMIC DNA]</scope>
    <source>
        <strain evidence="14">CGMCC 1.15297</strain>
    </source>
</reference>
<evidence type="ECO:0000256" key="4">
    <source>
        <dbReference type="ARBA" id="ARBA00022475"/>
    </source>
</evidence>
<feature type="transmembrane region" description="Helical" evidence="10">
    <location>
        <begin position="6"/>
        <end position="24"/>
    </location>
</feature>
<feature type="transmembrane region" description="Helical" evidence="10">
    <location>
        <begin position="93"/>
        <end position="113"/>
    </location>
</feature>
<feature type="domain" description="Cation/H+ exchanger transmembrane" evidence="11">
    <location>
        <begin position="23"/>
        <end position="390"/>
    </location>
</feature>
<dbReference type="Gene3D" id="3.40.50.720">
    <property type="entry name" value="NAD(P)-binding Rossmann-like Domain"/>
    <property type="match status" value="1"/>
</dbReference>
<feature type="transmembrane region" description="Helical" evidence="10">
    <location>
        <begin position="274"/>
        <end position="290"/>
    </location>
</feature>
<keyword evidence="8 10" id="KW-0472">Membrane</keyword>
<feature type="transmembrane region" description="Helical" evidence="10">
    <location>
        <begin position="119"/>
        <end position="139"/>
    </location>
</feature>
<keyword evidence="7" id="KW-0406">Ion transport</keyword>
<dbReference type="InterPro" id="IPR036291">
    <property type="entry name" value="NAD(P)-bd_dom_sf"/>
</dbReference>
<feature type="transmembrane region" description="Helical" evidence="10">
    <location>
        <begin position="186"/>
        <end position="208"/>
    </location>
</feature>
<feature type="transmembrane region" description="Helical" evidence="10">
    <location>
        <begin position="366"/>
        <end position="390"/>
    </location>
</feature>
<comment type="caution">
    <text evidence="13">The sequence shown here is derived from an EMBL/GenBank/DDBJ whole genome shotgun (WGS) entry which is preliminary data.</text>
</comment>
<evidence type="ECO:0000256" key="10">
    <source>
        <dbReference type="SAM" id="Phobius"/>
    </source>
</evidence>
<evidence type="ECO:0000256" key="9">
    <source>
        <dbReference type="SAM" id="MobiDB-lite"/>
    </source>
</evidence>
<evidence type="ECO:0000256" key="1">
    <source>
        <dbReference type="ARBA" id="ARBA00004651"/>
    </source>
</evidence>
<feature type="transmembrane region" description="Helical" evidence="10">
    <location>
        <begin position="61"/>
        <end position="81"/>
    </location>
</feature>
<dbReference type="Pfam" id="PF02254">
    <property type="entry name" value="TrkA_N"/>
    <property type="match status" value="1"/>
</dbReference>
<feature type="transmembrane region" description="Helical" evidence="10">
    <location>
        <begin position="220"/>
        <end position="239"/>
    </location>
</feature>
<comment type="subcellular location">
    <subcellularLocation>
        <location evidence="1">Cell membrane</location>
        <topology evidence="1">Multi-pass membrane protein</topology>
    </subcellularLocation>
</comment>
<keyword evidence="4" id="KW-1003">Cell membrane</keyword>
<evidence type="ECO:0000256" key="5">
    <source>
        <dbReference type="ARBA" id="ARBA00022692"/>
    </source>
</evidence>
<feature type="compositionally biased region" description="Basic and acidic residues" evidence="9">
    <location>
        <begin position="593"/>
        <end position="613"/>
    </location>
</feature>
<dbReference type="Pfam" id="PF00999">
    <property type="entry name" value="Na_H_Exchanger"/>
    <property type="match status" value="1"/>
</dbReference>
<gene>
    <name evidence="13" type="ORF">GCM10010923_19390</name>
</gene>
<dbReference type="EMBL" id="BMID01000001">
    <property type="protein sequence ID" value="GGA09169.1"/>
    <property type="molecule type" value="Genomic_DNA"/>
</dbReference>
<feature type="domain" description="RCK N-terminal" evidence="12">
    <location>
        <begin position="404"/>
        <end position="484"/>
    </location>
</feature>
<dbReference type="Gene3D" id="1.20.1530.20">
    <property type="match status" value="1"/>
</dbReference>